<dbReference type="PANTHER" id="PTHR11576:SF2">
    <property type="entry name" value="ZONA PELLUCIDA SPERM-BINDING PROTEIN 3"/>
    <property type="match status" value="1"/>
</dbReference>
<dbReference type="EMBL" id="AHAT01038673">
    <property type="status" value="NOT_ANNOTATED_CDS"/>
    <property type="molecule type" value="Genomic_DNA"/>
</dbReference>
<keyword evidence="13" id="KW-0325">Glycoprotein</keyword>
<evidence type="ECO:0000256" key="10">
    <source>
        <dbReference type="ARBA" id="ARBA00022989"/>
    </source>
</evidence>
<keyword evidence="4 14" id="KW-1003">Cell membrane</keyword>
<comment type="function">
    <text evidence="14">Component of the zona pellucida, an extracellular matrix surrounding oocytes which mediates sperm binding, induction of the acrosome reaction and prevents post-fertilization polyspermy. The zona pellucida is composed of 3 to 4 glycoproteins, ZP1, ZP2, ZP3, and ZP4. ZP3 is essential for sperm binding and zona matrix formation.</text>
</comment>
<dbReference type="GO" id="GO:2000344">
    <property type="term" value="P:positive regulation of acrosome reaction"/>
    <property type="evidence" value="ECO:0000318"/>
    <property type="project" value="GO_Central"/>
</dbReference>
<dbReference type="GeneTree" id="ENSGT01030000234567"/>
<feature type="domain" description="ZP" evidence="15">
    <location>
        <begin position="17"/>
        <end position="268"/>
    </location>
</feature>
<reference evidence="16" key="3">
    <citation type="submission" date="2025-09" db="UniProtKB">
        <authorList>
            <consortium name="Ensembl"/>
        </authorList>
    </citation>
    <scope>IDENTIFICATION</scope>
</reference>
<dbReference type="GO" id="GO:0035805">
    <property type="term" value="C:egg coat"/>
    <property type="evidence" value="ECO:0000318"/>
    <property type="project" value="GO_Central"/>
</dbReference>
<dbReference type="InterPro" id="IPR042235">
    <property type="entry name" value="ZP-C_dom"/>
</dbReference>
<evidence type="ECO:0000256" key="13">
    <source>
        <dbReference type="ARBA" id="ARBA00023180"/>
    </source>
</evidence>
<dbReference type="InterPro" id="IPR001507">
    <property type="entry name" value="ZP_dom"/>
</dbReference>
<keyword evidence="11 14" id="KW-0472">Membrane</keyword>
<evidence type="ECO:0000313" key="17">
    <source>
        <dbReference type="Proteomes" id="UP000018468"/>
    </source>
</evidence>
<evidence type="ECO:0000256" key="5">
    <source>
        <dbReference type="ARBA" id="ARBA00022525"/>
    </source>
</evidence>
<dbReference type="EMBL" id="AHAT01038668">
    <property type="status" value="NOT_ANNOTATED_CDS"/>
    <property type="molecule type" value="Genomic_DNA"/>
</dbReference>
<dbReference type="FunFam" id="2.60.40.3210:FF:000001">
    <property type="entry name" value="Zona pellucida sperm-binding protein 3"/>
    <property type="match status" value="1"/>
</dbReference>
<dbReference type="GO" id="GO:0005886">
    <property type="term" value="C:plasma membrane"/>
    <property type="evidence" value="ECO:0007669"/>
    <property type="project" value="UniProtKB-SubCell"/>
</dbReference>
<evidence type="ECO:0000256" key="12">
    <source>
        <dbReference type="ARBA" id="ARBA00023157"/>
    </source>
</evidence>
<dbReference type="Pfam" id="PF00100">
    <property type="entry name" value="Zona_pellucida"/>
    <property type="match status" value="1"/>
</dbReference>
<evidence type="ECO:0000256" key="9">
    <source>
        <dbReference type="ARBA" id="ARBA00022729"/>
    </source>
</evidence>
<reference evidence="17" key="1">
    <citation type="submission" date="2011-12" db="EMBL/GenBank/DDBJ databases">
        <title>The Draft Genome of Lepisosteus oculatus.</title>
        <authorList>
            <consortium name="The Broad Institute Genome Assembly &amp; Analysis Group"/>
            <consortium name="Computational R&amp;D Group"/>
            <consortium name="and Sequencing Platform"/>
            <person name="Di Palma F."/>
            <person name="Alfoldi J."/>
            <person name="Johnson J."/>
            <person name="Berlin A."/>
            <person name="Gnerre S."/>
            <person name="Jaffe D."/>
            <person name="MacCallum I."/>
            <person name="Young S."/>
            <person name="Walker B.J."/>
            <person name="Lander E.S."/>
            <person name="Lindblad-Toh K."/>
        </authorList>
    </citation>
    <scope>NUCLEOTIDE SEQUENCE [LARGE SCALE GENOMIC DNA]</scope>
</reference>
<keyword evidence="7 14" id="KW-0165">Cleavage on pair of basic residues</keyword>
<keyword evidence="9 14" id="KW-0732">Signal</keyword>
<dbReference type="Pfam" id="PF23344">
    <property type="entry name" value="ZP-N"/>
    <property type="match status" value="1"/>
</dbReference>
<dbReference type="GO" id="GO:0032190">
    <property type="term" value="F:acrosin binding"/>
    <property type="evidence" value="ECO:0000318"/>
    <property type="project" value="GO_Central"/>
</dbReference>
<dbReference type="GO" id="GO:0035803">
    <property type="term" value="P:egg coat formation"/>
    <property type="evidence" value="ECO:0000318"/>
    <property type="project" value="GO_Central"/>
</dbReference>
<dbReference type="EMBL" id="AHAT01038669">
    <property type="status" value="NOT_ANNOTATED_CDS"/>
    <property type="molecule type" value="Genomic_DNA"/>
</dbReference>
<comment type="PTM">
    <text evidence="14">Proteolytically cleaved before the transmembrane segment to yield the secreted ectodomain incorporated in the zona pellucida.</text>
</comment>
<accession>W5NAY1</accession>
<dbReference type="EMBL" id="AHAT01038670">
    <property type="status" value="NOT_ANNOTATED_CDS"/>
    <property type="molecule type" value="Genomic_DNA"/>
</dbReference>
<dbReference type="Ensembl" id="ENSLOCT00000017822.1">
    <property type="protein sequence ID" value="ENSLOCP00000017790.1"/>
    <property type="gene ID" value="ENSLOCG00000014456.1"/>
</dbReference>
<evidence type="ECO:0000256" key="14">
    <source>
        <dbReference type="RuleBase" id="RU367066"/>
    </source>
</evidence>
<dbReference type="Gene3D" id="2.60.40.4100">
    <property type="entry name" value="Zona pellucida, ZP-C domain"/>
    <property type="match status" value="1"/>
</dbReference>
<name>W5NAY1_LEPOC</name>
<dbReference type="GO" id="GO:0005615">
    <property type="term" value="C:extracellular space"/>
    <property type="evidence" value="ECO:0000318"/>
    <property type="project" value="GO_Central"/>
</dbReference>
<dbReference type="PRINTS" id="PR00023">
    <property type="entry name" value="ZPELLUCIDA"/>
</dbReference>
<dbReference type="Bgee" id="ENSLOCG00000014456">
    <property type="expression patterns" value="Expressed in ovary and 13 other cell types or tissues"/>
</dbReference>
<evidence type="ECO:0000256" key="11">
    <source>
        <dbReference type="ARBA" id="ARBA00023136"/>
    </source>
</evidence>
<dbReference type="InterPro" id="IPR055356">
    <property type="entry name" value="ZP-N"/>
</dbReference>
<dbReference type="AlphaFoldDB" id="W5NAY1"/>
<keyword evidence="6 14" id="KW-0272">Extracellular matrix</keyword>
<protein>
    <recommendedName>
        <fullName evidence="3 14">Zona pellucida sperm-binding protein 3</fullName>
    </recommendedName>
</protein>
<reference evidence="16" key="2">
    <citation type="submission" date="2025-08" db="UniProtKB">
        <authorList>
            <consortium name="Ensembl"/>
        </authorList>
    </citation>
    <scope>IDENTIFICATION</scope>
</reference>
<sequence length="388" mass="42031">LDSPMYRQEVSRSVSSQCGESTIVVQVKTDLFGTGQVISPTDLSLGDCAVSIFEAELHSCGSALTMTGDQLVYSFSLIYKPTLIANLPIVRTNGAVVGIECHYMRKYNVSSNALKPTWVPYTSTKSAEDLLGFSLSLMNDDWSSQRSSNVFYLGDVLNIEASVTQANHQPLRLFVDSCVATLVPDQTSTPSYSFIENKGCLTDAKSTGSSSQFMPRTQDTKLQMKLDAFRFYQDARSSIYITCHLKVTPASQSVDSKNTSCSGSCGSLRWRSVDGSDQVCSCCDSSCVPSIRSRYWGGRSRRDLASTGAPEWEADATVGPVFVLQEQVAERPVEAEGRSSQLRAEEGKSTGLPVEAVILAGVVTAVGLVSAALLGTVLCRRKQHKPMN</sequence>
<dbReference type="eggNOG" id="ENOG502QSZF">
    <property type="taxonomic scope" value="Eukaryota"/>
</dbReference>
<dbReference type="InterPro" id="IPR048290">
    <property type="entry name" value="ZP_chr"/>
</dbReference>
<keyword evidence="5 14" id="KW-0964">Secreted</keyword>
<evidence type="ECO:0000256" key="2">
    <source>
        <dbReference type="ARBA" id="ARBA00006735"/>
    </source>
</evidence>
<comment type="similarity">
    <text evidence="2 14">Belongs to the ZP domain family. ZPC subfamily.</text>
</comment>
<dbReference type="HOGENOM" id="CLU_047091_1_1_1"/>
<keyword evidence="8 14" id="KW-0812">Transmembrane</keyword>
<dbReference type="InterPro" id="IPR055355">
    <property type="entry name" value="ZP-C"/>
</dbReference>
<evidence type="ECO:0000256" key="1">
    <source>
        <dbReference type="ARBA" id="ARBA00004498"/>
    </source>
</evidence>
<dbReference type="EMBL" id="AHAT01038671">
    <property type="status" value="NOT_ANNOTATED_CDS"/>
    <property type="molecule type" value="Genomic_DNA"/>
</dbReference>
<comment type="domain">
    <text evidence="14">The ZP domain is involved in the polymerization of the ZP proteins to form the zona pellucida.</text>
</comment>
<dbReference type="FunCoup" id="W5NAY1">
    <property type="interactions" value="1124"/>
</dbReference>
<dbReference type="GO" id="GO:0007339">
    <property type="term" value="P:binding of sperm to zona pellucida"/>
    <property type="evidence" value="ECO:0000318"/>
    <property type="project" value="GO_Central"/>
</dbReference>
<dbReference type="SMART" id="SM00241">
    <property type="entry name" value="ZP"/>
    <property type="match status" value="1"/>
</dbReference>
<dbReference type="FunFam" id="2.60.40.4100:FF:000002">
    <property type="entry name" value="Zona pellucida sperm-binding protein 3"/>
    <property type="match status" value="1"/>
</dbReference>
<dbReference type="STRING" id="7918.ENSLOCP00000017790"/>
<dbReference type="GO" id="GO:0035804">
    <property type="term" value="F:structural constituent of egg coat"/>
    <property type="evidence" value="ECO:0000318"/>
    <property type="project" value="GO_Central"/>
</dbReference>
<evidence type="ECO:0000256" key="8">
    <source>
        <dbReference type="ARBA" id="ARBA00022692"/>
    </source>
</evidence>
<dbReference type="Proteomes" id="UP000018468">
    <property type="component" value="Linkage group LG2"/>
</dbReference>
<dbReference type="InParanoid" id="W5NAY1"/>
<dbReference type="Gene3D" id="2.60.40.3210">
    <property type="entry name" value="Zona pellucida, ZP-N domain"/>
    <property type="match status" value="1"/>
</dbReference>
<evidence type="ECO:0000256" key="4">
    <source>
        <dbReference type="ARBA" id="ARBA00022475"/>
    </source>
</evidence>
<evidence type="ECO:0000256" key="3">
    <source>
        <dbReference type="ARBA" id="ARBA00017980"/>
    </source>
</evidence>
<dbReference type="PROSITE" id="PS51034">
    <property type="entry name" value="ZP_2"/>
    <property type="match status" value="1"/>
</dbReference>
<evidence type="ECO:0000259" key="15">
    <source>
        <dbReference type="PROSITE" id="PS51034"/>
    </source>
</evidence>
<keyword evidence="12 14" id="KW-1015">Disulfide bond</keyword>
<evidence type="ECO:0000256" key="7">
    <source>
        <dbReference type="ARBA" id="ARBA00022685"/>
    </source>
</evidence>
<evidence type="ECO:0000256" key="6">
    <source>
        <dbReference type="ARBA" id="ARBA00022530"/>
    </source>
</evidence>
<feature type="transmembrane region" description="Helical" evidence="14">
    <location>
        <begin position="356"/>
        <end position="379"/>
    </location>
</feature>
<proteinExistence type="inferred from homology"/>
<dbReference type="PANTHER" id="PTHR11576">
    <property type="entry name" value="ZONA PELLUCIDA SPERM-BINDING PROTEIN 3"/>
    <property type="match status" value="1"/>
</dbReference>
<keyword evidence="17" id="KW-1185">Reference proteome</keyword>
<organism evidence="16 17">
    <name type="scientific">Lepisosteus oculatus</name>
    <name type="common">Spotted gar</name>
    <dbReference type="NCBI Taxonomy" id="7918"/>
    <lineage>
        <taxon>Eukaryota</taxon>
        <taxon>Metazoa</taxon>
        <taxon>Chordata</taxon>
        <taxon>Craniata</taxon>
        <taxon>Vertebrata</taxon>
        <taxon>Euteleostomi</taxon>
        <taxon>Actinopterygii</taxon>
        <taxon>Neopterygii</taxon>
        <taxon>Holostei</taxon>
        <taxon>Semionotiformes</taxon>
        <taxon>Lepisosteidae</taxon>
        <taxon>Lepisosteus</taxon>
    </lineage>
</organism>
<comment type="subcellular location">
    <subcellularLocation>
        <location evidence="1">Secreted</location>
        <location evidence="1">Extracellular space</location>
        <location evidence="1">Extracellular matrix</location>
    </subcellularLocation>
    <subcellularLocation>
        <location evidence="14">Zona pellucida</location>
    </subcellularLocation>
    <subcellularLocation>
        <location evidence="14">Cell membrane</location>
        <topology evidence="14">Single-pass type I membrane protein</topology>
    </subcellularLocation>
</comment>
<dbReference type="OMA" id="THIWICH"/>
<keyword evidence="10 14" id="KW-1133">Transmembrane helix</keyword>
<evidence type="ECO:0000313" key="16">
    <source>
        <dbReference type="Ensembl" id="ENSLOCP00000017790.1"/>
    </source>
</evidence>
<dbReference type="EMBL" id="AHAT01038672">
    <property type="status" value="NOT_ANNOTATED_CDS"/>
    <property type="molecule type" value="Genomic_DNA"/>
</dbReference>